<proteinExistence type="predicted"/>
<gene>
    <name evidence="1" type="ORF">BD626DRAFT_226303</name>
</gene>
<dbReference type="Proteomes" id="UP000320762">
    <property type="component" value="Unassembled WGS sequence"/>
</dbReference>
<comment type="caution">
    <text evidence="1">The sequence shown here is derived from an EMBL/GenBank/DDBJ whole genome shotgun (WGS) entry which is preliminary data.</text>
</comment>
<organism evidence="1 2">
    <name type="scientific">Schizophyllum amplum</name>
    <dbReference type="NCBI Taxonomy" id="97359"/>
    <lineage>
        <taxon>Eukaryota</taxon>
        <taxon>Fungi</taxon>
        <taxon>Dikarya</taxon>
        <taxon>Basidiomycota</taxon>
        <taxon>Agaricomycotina</taxon>
        <taxon>Agaricomycetes</taxon>
        <taxon>Agaricomycetidae</taxon>
        <taxon>Agaricales</taxon>
        <taxon>Schizophyllaceae</taxon>
        <taxon>Schizophyllum</taxon>
    </lineage>
</organism>
<dbReference type="AlphaFoldDB" id="A0A550BWT7"/>
<reference evidence="1 2" key="1">
    <citation type="journal article" date="2019" name="New Phytol.">
        <title>Comparative genomics reveals unique wood-decay strategies and fruiting body development in the Schizophyllaceae.</title>
        <authorList>
            <person name="Almasi E."/>
            <person name="Sahu N."/>
            <person name="Krizsan K."/>
            <person name="Balint B."/>
            <person name="Kovacs G.M."/>
            <person name="Kiss B."/>
            <person name="Cseklye J."/>
            <person name="Drula E."/>
            <person name="Henrissat B."/>
            <person name="Nagy I."/>
            <person name="Chovatia M."/>
            <person name="Adam C."/>
            <person name="LaButti K."/>
            <person name="Lipzen A."/>
            <person name="Riley R."/>
            <person name="Grigoriev I.V."/>
            <person name="Nagy L.G."/>
        </authorList>
    </citation>
    <scope>NUCLEOTIDE SEQUENCE [LARGE SCALE GENOMIC DNA]</scope>
    <source>
        <strain evidence="1 2">NL-1724</strain>
    </source>
</reference>
<dbReference type="EMBL" id="VDMD01000054">
    <property type="protein sequence ID" value="TRM56976.1"/>
    <property type="molecule type" value="Genomic_DNA"/>
</dbReference>
<evidence type="ECO:0000313" key="2">
    <source>
        <dbReference type="Proteomes" id="UP000320762"/>
    </source>
</evidence>
<name>A0A550BWT7_9AGAR</name>
<keyword evidence="2" id="KW-1185">Reference proteome</keyword>
<evidence type="ECO:0000313" key="1">
    <source>
        <dbReference type="EMBL" id="TRM56976.1"/>
    </source>
</evidence>
<accession>A0A550BWT7</accession>
<sequence length="150" mass="16619">MWRRFRLARNTFAFFSSPVKHTRLCHVSICDTLCEFWGAPDACKPRYAPPFPPHSLPHTSCSDPVALTPETLMTHSGGSNILAIRRRPPTAARPCHRAYKLSSPESSTFLSSISALAGPSDSLALAYSGPRIADTKRQAPRCPRILNMER</sequence>
<protein>
    <submittedName>
        <fullName evidence="1">Uncharacterized protein</fullName>
    </submittedName>
</protein>